<evidence type="ECO:0000313" key="2">
    <source>
        <dbReference type="EMBL" id="CAL5038164.1"/>
    </source>
</evidence>
<dbReference type="InterPro" id="IPR036869">
    <property type="entry name" value="J_dom_sf"/>
</dbReference>
<dbReference type="SMART" id="SM00271">
    <property type="entry name" value="DnaJ"/>
    <property type="match status" value="1"/>
</dbReference>
<sequence length="115" mass="12358">MAGAVPLAALPPALAGAAAGSLYEALRVGRAATPVEIKAAYRAMAKRLHPDVASRTSGAPAPAAFLEIRRAYETLSDPDARARYDRSLVWPSRHRHGPGVASGVRVRRWETDQCW</sequence>
<dbReference type="SUPFAM" id="SSF46565">
    <property type="entry name" value="Chaperone J-domain"/>
    <property type="match status" value="1"/>
</dbReference>
<protein>
    <recommendedName>
        <fullName evidence="1">J domain-containing protein</fullName>
    </recommendedName>
</protein>
<dbReference type="GO" id="GO:0005783">
    <property type="term" value="C:endoplasmic reticulum"/>
    <property type="evidence" value="ECO:0007669"/>
    <property type="project" value="UniProtKB-ARBA"/>
</dbReference>
<reference evidence="2 3" key="2">
    <citation type="submission" date="2024-10" db="EMBL/GenBank/DDBJ databases">
        <authorList>
            <person name="Ryan C."/>
        </authorList>
    </citation>
    <scope>NUCLEOTIDE SEQUENCE [LARGE SCALE GENOMIC DNA]</scope>
</reference>
<name>A0ABC9DF54_9POAL</name>
<accession>A0ABC9DF54</accession>
<proteinExistence type="predicted"/>
<feature type="domain" description="J" evidence="1">
    <location>
        <begin position="21"/>
        <end position="88"/>
    </location>
</feature>
<dbReference type="InterPro" id="IPR001623">
    <property type="entry name" value="DnaJ_domain"/>
</dbReference>
<dbReference type="CDD" id="cd06257">
    <property type="entry name" value="DnaJ"/>
    <property type="match status" value="1"/>
</dbReference>
<evidence type="ECO:0000313" key="3">
    <source>
        <dbReference type="Proteomes" id="UP001497457"/>
    </source>
</evidence>
<organism evidence="2 3">
    <name type="scientific">Urochloa decumbens</name>
    <dbReference type="NCBI Taxonomy" id="240449"/>
    <lineage>
        <taxon>Eukaryota</taxon>
        <taxon>Viridiplantae</taxon>
        <taxon>Streptophyta</taxon>
        <taxon>Embryophyta</taxon>
        <taxon>Tracheophyta</taxon>
        <taxon>Spermatophyta</taxon>
        <taxon>Magnoliopsida</taxon>
        <taxon>Liliopsida</taxon>
        <taxon>Poales</taxon>
        <taxon>Poaceae</taxon>
        <taxon>PACMAD clade</taxon>
        <taxon>Panicoideae</taxon>
        <taxon>Panicodae</taxon>
        <taxon>Paniceae</taxon>
        <taxon>Melinidinae</taxon>
        <taxon>Urochloa</taxon>
    </lineage>
</organism>
<dbReference type="Proteomes" id="UP001497457">
    <property type="component" value="Chromosome 33rd"/>
</dbReference>
<reference evidence="3" key="1">
    <citation type="submission" date="2024-06" db="EMBL/GenBank/DDBJ databases">
        <authorList>
            <person name="Ryan C."/>
        </authorList>
    </citation>
    <scope>NUCLEOTIDE SEQUENCE [LARGE SCALE GENOMIC DNA]</scope>
</reference>
<dbReference type="PANTHER" id="PTHR45432">
    <property type="entry name" value="CHAPERONE PROTEIN DNAJ 11, CHLOROPLASTIC-LIKE"/>
    <property type="match status" value="1"/>
</dbReference>
<dbReference type="PROSITE" id="PS50076">
    <property type="entry name" value="DNAJ_2"/>
    <property type="match status" value="1"/>
</dbReference>
<keyword evidence="3" id="KW-1185">Reference proteome</keyword>
<dbReference type="PRINTS" id="PR00625">
    <property type="entry name" value="JDOMAIN"/>
</dbReference>
<dbReference type="Pfam" id="PF00226">
    <property type="entry name" value="DnaJ"/>
    <property type="match status" value="1"/>
</dbReference>
<evidence type="ECO:0000259" key="1">
    <source>
        <dbReference type="PROSITE" id="PS50076"/>
    </source>
</evidence>
<dbReference type="Gene3D" id="1.10.287.110">
    <property type="entry name" value="DnaJ domain"/>
    <property type="match status" value="1"/>
</dbReference>
<dbReference type="PANTHER" id="PTHR45432:SF2">
    <property type="entry name" value="CHAPERONE PROTEIN DNAJ 11, CHLOROPLASTIC"/>
    <property type="match status" value="1"/>
</dbReference>
<dbReference type="EMBL" id="OZ075143">
    <property type="protein sequence ID" value="CAL5038164.1"/>
    <property type="molecule type" value="Genomic_DNA"/>
</dbReference>
<gene>
    <name evidence="2" type="ORF">URODEC1_LOCUS84894</name>
</gene>
<dbReference type="AlphaFoldDB" id="A0ABC9DF54"/>